<dbReference type="InterPro" id="IPR011635">
    <property type="entry name" value="CARDB"/>
</dbReference>
<feature type="domain" description="Secretion system C-terminal sorting" evidence="4">
    <location>
        <begin position="798"/>
        <end position="862"/>
    </location>
</feature>
<dbReference type="InterPro" id="IPR013783">
    <property type="entry name" value="Ig-like_fold"/>
</dbReference>
<evidence type="ECO:0000256" key="1">
    <source>
        <dbReference type="SAM" id="SignalP"/>
    </source>
</evidence>
<dbReference type="Gene3D" id="2.60.40.10">
    <property type="entry name" value="Immunoglobulins"/>
    <property type="match status" value="2"/>
</dbReference>
<dbReference type="InterPro" id="IPR008969">
    <property type="entry name" value="CarboxyPept-like_regulatory"/>
</dbReference>
<dbReference type="InterPro" id="IPR011628">
    <property type="entry name" value="Cleaved_adhesin"/>
</dbReference>
<evidence type="ECO:0000313" key="5">
    <source>
        <dbReference type="EMBL" id="MBS2100885.1"/>
    </source>
</evidence>
<keyword evidence="6" id="KW-1185">Reference proteome</keyword>
<name>A0ABS5K1A7_9BACT</name>
<dbReference type="SUPFAM" id="SSF49464">
    <property type="entry name" value="Carboxypeptidase regulatory domain-like"/>
    <property type="match status" value="1"/>
</dbReference>
<dbReference type="Pfam" id="PF07705">
    <property type="entry name" value="CARDB"/>
    <property type="match status" value="1"/>
</dbReference>
<feature type="domain" description="Cleaved adhesin" evidence="2">
    <location>
        <begin position="553"/>
        <end position="624"/>
    </location>
</feature>
<feature type="chain" id="PRO_5047487645" evidence="1">
    <location>
        <begin position="21"/>
        <end position="864"/>
    </location>
</feature>
<dbReference type="NCBIfam" id="NF038128">
    <property type="entry name" value="choice_anch_J"/>
    <property type="match status" value="2"/>
</dbReference>
<accession>A0ABS5K1A7</accession>
<proteinExistence type="predicted"/>
<dbReference type="Gene3D" id="2.60.40.1120">
    <property type="entry name" value="Carboxypeptidase-like, regulatory domain"/>
    <property type="match status" value="1"/>
</dbReference>
<dbReference type="NCBIfam" id="TIGR04183">
    <property type="entry name" value="Por_Secre_tail"/>
    <property type="match status" value="1"/>
</dbReference>
<evidence type="ECO:0000313" key="6">
    <source>
        <dbReference type="Proteomes" id="UP000708576"/>
    </source>
</evidence>
<feature type="signal peptide" evidence="1">
    <location>
        <begin position="1"/>
        <end position="20"/>
    </location>
</feature>
<dbReference type="Pfam" id="PF18962">
    <property type="entry name" value="Por_Secre_tail"/>
    <property type="match status" value="1"/>
</dbReference>
<evidence type="ECO:0000259" key="2">
    <source>
        <dbReference type="Pfam" id="PF07675"/>
    </source>
</evidence>
<feature type="domain" description="Cleaved adhesin" evidence="2">
    <location>
        <begin position="65"/>
        <end position="179"/>
    </location>
</feature>
<gene>
    <name evidence="5" type="ORF">KEM10_21545</name>
</gene>
<evidence type="ECO:0000259" key="3">
    <source>
        <dbReference type="Pfam" id="PF07705"/>
    </source>
</evidence>
<feature type="domain" description="CARDB" evidence="3">
    <location>
        <begin position="189"/>
        <end position="275"/>
    </location>
</feature>
<dbReference type="Proteomes" id="UP000708576">
    <property type="component" value="Unassembled WGS sequence"/>
</dbReference>
<keyword evidence="1" id="KW-0732">Signal</keyword>
<dbReference type="EMBL" id="JAGUCO010000031">
    <property type="protein sequence ID" value="MBS2100885.1"/>
    <property type="molecule type" value="Genomic_DNA"/>
</dbReference>
<reference evidence="5 6" key="1">
    <citation type="journal article" date="2015" name="Int. J. Syst. Evol. Microbiol.">
        <title>Carboxylicivirga linearis sp. nov., isolated from a sea cucumber culture pond.</title>
        <authorList>
            <person name="Wang F.Q."/>
            <person name="Zhou Y.X."/>
            <person name="Lin X.Z."/>
            <person name="Chen G.J."/>
            <person name="Du Z.J."/>
        </authorList>
    </citation>
    <scope>NUCLEOTIDE SEQUENCE [LARGE SCALE GENOMIC DNA]</scope>
    <source>
        <strain evidence="5 6">FB218</strain>
    </source>
</reference>
<organism evidence="5 6">
    <name type="scientific">Carboxylicivirga linearis</name>
    <dbReference type="NCBI Taxonomy" id="1628157"/>
    <lineage>
        <taxon>Bacteria</taxon>
        <taxon>Pseudomonadati</taxon>
        <taxon>Bacteroidota</taxon>
        <taxon>Bacteroidia</taxon>
        <taxon>Marinilabiliales</taxon>
        <taxon>Marinilabiliaceae</taxon>
        <taxon>Carboxylicivirga</taxon>
    </lineage>
</organism>
<dbReference type="RefSeq" id="WP_212219612.1">
    <property type="nucleotide sequence ID" value="NZ_JAGUCO010000031.1"/>
</dbReference>
<comment type="caution">
    <text evidence="5">The sequence shown here is derived from an EMBL/GenBank/DDBJ whole genome shotgun (WGS) entry which is preliminary data.</text>
</comment>
<sequence length="864" mass="95417">MKKIYFLFLFILVGMNAAIAQVAGSSLNEDFSGDAFPPVNWKEKLLSGSINWTVLDEPGNETANRVAGFSGYGNTDDFLITPQLLPTNDNNQIQFRIRSGEYNYEGVSLHILISTGYTDFADFSTELLTLSTGAETTADGITTDWEYHTIDLSDYVDSPVYIAFEAVGYISTTFYIDDVTGVAQAQYNNDLQVQNLELPSDNPFIYENDQITVSTTIKNLGSNSVVDSPVRFDLDGVEYVVQNISLTEGEEITVSKQITASKGSHQITVSISSDDFEANNSLEGSVFLYPEDALLESFEGDVFPPVYWTIEGEEIWSAANFNQSHGDFSASCTSSGYKLITPKLDVALGDSLCFDAYISGTLEVASSVDGRNWEVIKTIELSDIYDVLSYQINFDANENTGFVGSRYFSFEIVGEYGYLYLDKVYGSTPLPVVDDLELVDFGVTNTSSFYANDPINFSIKVHNNGESALEKEISLSVNGTVISDGLTTGVVEPASDVEISFQWTPDQGYVYALFDIAIEPDDYYGNNTGSFAKIIYSSEAMELPFETSFEDWYTFPDFWTVDASTSTTWMQLTGNLYGPNATANNGDAVLGFSSYDYVNANMITPNISLSGDYYKVSFWMYRDDMEYYLDTDDKVNVYFNENPVVENAILIGSVSRSIAIEPAVEQAGWYQYQFLADCSDLTEGFFIFEGVGQSTYRQIYIDDLSIKAVYDVTFAITNNSKAIENAELTIDGQEGTLVTGADGKIVTQLSDGVYNYTVTTVDYETVVGQFEVNGSNENVDIQLVSTDISSNPEKGMLVYPNPFDSQITISTSSGVKSISMYDVSGNEVVKQSNLIINTSKLEKGVYIVVIECTNGEKIIKKLTK</sequence>
<protein>
    <submittedName>
        <fullName evidence="5">Choice-of-anchor J domain-containing protein</fullName>
    </submittedName>
</protein>
<dbReference type="InterPro" id="IPR026444">
    <property type="entry name" value="Secre_tail"/>
</dbReference>
<dbReference type="Pfam" id="PF07675">
    <property type="entry name" value="Cleaved_Adhesin"/>
    <property type="match status" value="2"/>
</dbReference>
<evidence type="ECO:0000259" key="4">
    <source>
        <dbReference type="Pfam" id="PF18962"/>
    </source>
</evidence>
<dbReference type="Gene3D" id="2.60.120.200">
    <property type="match status" value="2"/>
</dbReference>